<feature type="transmembrane region" description="Helical" evidence="8">
    <location>
        <begin position="20"/>
        <end position="41"/>
    </location>
</feature>
<name>A0A1N7R4W2_9BACT</name>
<evidence type="ECO:0000256" key="8">
    <source>
        <dbReference type="SAM" id="Phobius"/>
    </source>
</evidence>
<proteinExistence type="inferred from homology"/>
<comment type="subcellular location">
    <subcellularLocation>
        <location evidence="1">Cell outer membrane</location>
    </subcellularLocation>
</comment>
<protein>
    <submittedName>
        <fullName evidence="9">Outer membrane protein TolC</fullName>
    </submittedName>
</protein>
<keyword evidence="3" id="KW-0813">Transport</keyword>
<sequence length="490" mass="55188">MLYTVDYQSMIKRIGESVTFVRFAVLFGHFIQIAKITQVAWGRFVLLNNNMKSQYIILVLFTAAFTARGQALNTTDTSTIHYLGQVWEQAIQHNPTQAIYQQQLQQAVYNSKAAKGVFYPNASAAFNATDNLHLGVTPIPGEIIDKPGTTYYAQFGKTYNYNTGVTVTQNLFNWTSVMQSKIAQSNVELSRLQQQQYQQTLKEQAARLYFTALIAQNALQINKADKALADSLQVLAWHKLQEGTSDLLASNQATINVNNIIQNQAQSQQLYHQSIANLKVLLGQQPASELVLTEALSIDSLVALPVPQAGPDHTLDVFSQQIQIANMQRRQQRAAAYPVIGATGYFGSQQYRNDFGLTFGKDDWHGYRYIGLNVSVPLFTGFTNSNKYKSAQVQQQIAQLQYDTARLRSETNDLLQVKNYNDYLQMVKSAADNFHLYGDNLQLNQQKYLEGVIAMDVYIKAFQDYLTAENTYLNNLSLLLSTRATLLSRQ</sequence>
<evidence type="ECO:0000313" key="9">
    <source>
        <dbReference type="EMBL" id="SIT30188.1"/>
    </source>
</evidence>
<keyword evidence="6 8" id="KW-0472">Membrane</keyword>
<dbReference type="PANTHER" id="PTHR30026">
    <property type="entry name" value="OUTER MEMBRANE PROTEIN TOLC"/>
    <property type="match status" value="1"/>
</dbReference>
<evidence type="ECO:0000256" key="7">
    <source>
        <dbReference type="ARBA" id="ARBA00023237"/>
    </source>
</evidence>
<dbReference type="GO" id="GO:0015562">
    <property type="term" value="F:efflux transmembrane transporter activity"/>
    <property type="evidence" value="ECO:0007669"/>
    <property type="project" value="InterPro"/>
</dbReference>
<keyword evidence="8" id="KW-1133">Transmembrane helix</keyword>
<dbReference type="GO" id="GO:1990281">
    <property type="term" value="C:efflux pump complex"/>
    <property type="evidence" value="ECO:0007669"/>
    <property type="project" value="TreeGrafter"/>
</dbReference>
<gene>
    <name evidence="9" type="ORF">SAMN05421788_109155</name>
</gene>
<reference evidence="10" key="1">
    <citation type="submission" date="2017-01" db="EMBL/GenBank/DDBJ databases">
        <authorList>
            <person name="Varghese N."/>
            <person name="Submissions S."/>
        </authorList>
    </citation>
    <scope>NUCLEOTIDE SEQUENCE [LARGE SCALE GENOMIC DNA]</scope>
    <source>
        <strain evidence="10">DSM 21054</strain>
    </source>
</reference>
<evidence type="ECO:0000256" key="6">
    <source>
        <dbReference type="ARBA" id="ARBA00023136"/>
    </source>
</evidence>
<evidence type="ECO:0000256" key="2">
    <source>
        <dbReference type="ARBA" id="ARBA00007613"/>
    </source>
</evidence>
<organism evidence="9 10">
    <name type="scientific">Filimonas lacunae</name>
    <dbReference type="NCBI Taxonomy" id="477680"/>
    <lineage>
        <taxon>Bacteria</taxon>
        <taxon>Pseudomonadati</taxon>
        <taxon>Bacteroidota</taxon>
        <taxon>Chitinophagia</taxon>
        <taxon>Chitinophagales</taxon>
        <taxon>Chitinophagaceae</taxon>
        <taxon>Filimonas</taxon>
    </lineage>
</organism>
<dbReference type="Pfam" id="PF02321">
    <property type="entry name" value="OEP"/>
    <property type="match status" value="2"/>
</dbReference>
<dbReference type="GO" id="GO:0009279">
    <property type="term" value="C:cell outer membrane"/>
    <property type="evidence" value="ECO:0007669"/>
    <property type="project" value="UniProtKB-SubCell"/>
</dbReference>
<keyword evidence="7" id="KW-0998">Cell outer membrane</keyword>
<dbReference type="InterPro" id="IPR051906">
    <property type="entry name" value="TolC-like"/>
</dbReference>
<dbReference type="SUPFAM" id="SSF56954">
    <property type="entry name" value="Outer membrane efflux proteins (OEP)"/>
    <property type="match status" value="1"/>
</dbReference>
<evidence type="ECO:0000256" key="1">
    <source>
        <dbReference type="ARBA" id="ARBA00004442"/>
    </source>
</evidence>
<dbReference type="GO" id="GO:0015288">
    <property type="term" value="F:porin activity"/>
    <property type="evidence" value="ECO:0007669"/>
    <property type="project" value="TreeGrafter"/>
</dbReference>
<keyword evidence="4" id="KW-1134">Transmembrane beta strand</keyword>
<accession>A0A1N7R4W2</accession>
<keyword evidence="5 8" id="KW-0812">Transmembrane</keyword>
<comment type="similarity">
    <text evidence="2">Belongs to the outer membrane factor (OMF) (TC 1.B.17) family.</text>
</comment>
<dbReference type="AlphaFoldDB" id="A0A1N7R4W2"/>
<dbReference type="PANTHER" id="PTHR30026:SF20">
    <property type="entry name" value="OUTER MEMBRANE PROTEIN TOLC"/>
    <property type="match status" value="1"/>
</dbReference>
<keyword evidence="10" id="KW-1185">Reference proteome</keyword>
<evidence type="ECO:0000313" key="10">
    <source>
        <dbReference type="Proteomes" id="UP000186917"/>
    </source>
</evidence>
<evidence type="ECO:0000256" key="5">
    <source>
        <dbReference type="ARBA" id="ARBA00022692"/>
    </source>
</evidence>
<evidence type="ECO:0000256" key="3">
    <source>
        <dbReference type="ARBA" id="ARBA00022448"/>
    </source>
</evidence>
<dbReference type="Proteomes" id="UP000186917">
    <property type="component" value="Unassembled WGS sequence"/>
</dbReference>
<dbReference type="InterPro" id="IPR003423">
    <property type="entry name" value="OMP_efflux"/>
</dbReference>
<evidence type="ECO:0000256" key="4">
    <source>
        <dbReference type="ARBA" id="ARBA00022452"/>
    </source>
</evidence>
<dbReference type="STRING" id="477680.SAMN05421788_109155"/>
<dbReference type="EMBL" id="FTOR01000009">
    <property type="protein sequence ID" value="SIT30188.1"/>
    <property type="molecule type" value="Genomic_DNA"/>
</dbReference>
<dbReference type="Gene3D" id="1.20.1600.10">
    <property type="entry name" value="Outer membrane efflux proteins (OEP)"/>
    <property type="match status" value="1"/>
</dbReference>